<accession>M1E5N3</accession>
<keyword evidence="5" id="KW-1185">Reference proteome</keyword>
<dbReference type="InterPro" id="IPR029026">
    <property type="entry name" value="tRNA_m1G_MTases_N"/>
</dbReference>
<dbReference type="CDD" id="cd18103">
    <property type="entry name" value="SpoU-like_RlmB"/>
    <property type="match status" value="1"/>
</dbReference>
<dbReference type="SMART" id="SM00967">
    <property type="entry name" value="SpoU_sub_bind"/>
    <property type="match status" value="1"/>
</dbReference>
<gene>
    <name evidence="4" type="ORF">Thena_0737</name>
</gene>
<dbReference type="GO" id="GO:0032259">
    <property type="term" value="P:methylation"/>
    <property type="evidence" value="ECO:0007669"/>
    <property type="project" value="UniProtKB-KW"/>
</dbReference>
<reference evidence="4 5" key="1">
    <citation type="submission" date="2011-04" db="EMBL/GenBank/DDBJ databases">
        <title>The complete genome of Thermodesulfobium narugense DSM 14796.</title>
        <authorList>
            <consortium name="US DOE Joint Genome Institute (JGI-PGF)"/>
            <person name="Lucas S."/>
            <person name="Han J."/>
            <person name="Lapidus A."/>
            <person name="Bruce D."/>
            <person name="Goodwin L."/>
            <person name="Pitluck S."/>
            <person name="Peters L."/>
            <person name="Kyrpides N."/>
            <person name="Mavromatis K."/>
            <person name="Pagani I."/>
            <person name="Ivanova N."/>
            <person name="Ovchinnikova G."/>
            <person name="Zhang X."/>
            <person name="Saunders L."/>
            <person name="Detter J.C."/>
            <person name="Tapia R."/>
            <person name="Han C."/>
            <person name="Land M."/>
            <person name="Hauser L."/>
            <person name="Markowitz V."/>
            <person name="Cheng J.-F."/>
            <person name="Hugenholtz P."/>
            <person name="Woyke T."/>
            <person name="Wu D."/>
            <person name="Spring S."/>
            <person name="Schroeder M."/>
            <person name="Brambilla E."/>
            <person name="Klenk H.-P."/>
            <person name="Eisen J.A."/>
        </authorList>
    </citation>
    <scope>NUCLEOTIDE SEQUENCE [LARGE SCALE GENOMIC DNA]</scope>
    <source>
        <strain evidence="4 5">DSM 14796</strain>
    </source>
</reference>
<evidence type="ECO:0000256" key="1">
    <source>
        <dbReference type="ARBA" id="ARBA00022603"/>
    </source>
</evidence>
<dbReference type="EMBL" id="CP002690">
    <property type="protein sequence ID" value="AEE14371.1"/>
    <property type="molecule type" value="Genomic_DNA"/>
</dbReference>
<evidence type="ECO:0000313" key="5">
    <source>
        <dbReference type="Proteomes" id="UP000011765"/>
    </source>
</evidence>
<dbReference type="GO" id="GO:0003723">
    <property type="term" value="F:RNA binding"/>
    <property type="evidence" value="ECO:0007669"/>
    <property type="project" value="InterPro"/>
</dbReference>
<dbReference type="SUPFAM" id="SSF75217">
    <property type="entry name" value="alpha/beta knot"/>
    <property type="match status" value="1"/>
</dbReference>
<dbReference type="STRING" id="747365.Thena_0737"/>
<evidence type="ECO:0000259" key="3">
    <source>
        <dbReference type="SMART" id="SM00967"/>
    </source>
</evidence>
<keyword evidence="1 4" id="KW-0489">Methyltransferase</keyword>
<dbReference type="OrthoDB" id="9794400at2"/>
<dbReference type="PANTHER" id="PTHR46429">
    <property type="entry name" value="23S RRNA (GUANOSINE-2'-O-)-METHYLTRANSFERASE RLMB"/>
    <property type="match status" value="1"/>
</dbReference>
<dbReference type="InterPro" id="IPR013123">
    <property type="entry name" value="SpoU_subst-bd"/>
</dbReference>
<name>M1E5N3_9BACT</name>
<dbReference type="eggNOG" id="COG0566">
    <property type="taxonomic scope" value="Bacteria"/>
</dbReference>
<sequence length="244" mass="27632">MRKDFVIGIHPVINAIKEGIEFKQLLIARNKKLPFIEEFLQKNKDKRSLVVYKNLSEIERLFPNSQGIVMFIKRFEYADEEETVLNVIKSKKVLLAFSGIMDVRNIGAVARTAQASGLVGGIILPKHRSLDITPAAIKASTGSLLSIPVVRLSNLRYFVKDLKRRGVSVIGVEKRGSVRYDMLKYDLPICCVFGSESKSLSDVFLRDLDQNVYIPMSNDFNSLNLSVASSILLYEIFRQKNFEL</sequence>
<dbReference type="GO" id="GO:0008173">
    <property type="term" value="F:RNA methyltransferase activity"/>
    <property type="evidence" value="ECO:0007669"/>
    <property type="project" value="InterPro"/>
</dbReference>
<organism evidence="4 5">
    <name type="scientific">Thermodesulfobium narugense DSM 14796</name>
    <dbReference type="NCBI Taxonomy" id="747365"/>
    <lineage>
        <taxon>Bacteria</taxon>
        <taxon>Pseudomonadati</taxon>
        <taxon>Thermodesulfobiota</taxon>
        <taxon>Thermodesulfobiia</taxon>
        <taxon>Thermodesulfobiales</taxon>
        <taxon>Thermodesulfobiaceae</taxon>
        <taxon>Thermodesulfobium</taxon>
    </lineage>
</organism>
<dbReference type="Gene3D" id="3.30.1330.30">
    <property type="match status" value="1"/>
</dbReference>
<dbReference type="HOGENOM" id="CLU_021322_0_1_9"/>
<dbReference type="SUPFAM" id="SSF55315">
    <property type="entry name" value="L30e-like"/>
    <property type="match status" value="1"/>
</dbReference>
<evidence type="ECO:0000256" key="2">
    <source>
        <dbReference type="ARBA" id="ARBA00022679"/>
    </source>
</evidence>
<dbReference type="RefSeq" id="WP_013756098.1">
    <property type="nucleotide sequence ID" value="NC_015499.1"/>
</dbReference>
<dbReference type="PANTHER" id="PTHR46429:SF1">
    <property type="entry name" value="23S RRNA (GUANOSINE-2'-O-)-METHYLTRANSFERASE RLMB"/>
    <property type="match status" value="1"/>
</dbReference>
<dbReference type="KEGG" id="tnr:Thena_0737"/>
<keyword evidence="2 4" id="KW-0808">Transferase</keyword>
<dbReference type="InterPro" id="IPR004441">
    <property type="entry name" value="rRNA_MeTrfase_TrmH"/>
</dbReference>
<dbReference type="GO" id="GO:0006396">
    <property type="term" value="P:RNA processing"/>
    <property type="evidence" value="ECO:0007669"/>
    <property type="project" value="InterPro"/>
</dbReference>
<dbReference type="Pfam" id="PF08032">
    <property type="entry name" value="SpoU_sub_bind"/>
    <property type="match status" value="1"/>
</dbReference>
<dbReference type="Gene3D" id="3.40.1280.10">
    <property type="match status" value="1"/>
</dbReference>
<dbReference type="GO" id="GO:0005829">
    <property type="term" value="C:cytosol"/>
    <property type="evidence" value="ECO:0007669"/>
    <property type="project" value="TreeGrafter"/>
</dbReference>
<feature type="domain" description="RNA 2-O ribose methyltransferase substrate binding" evidence="3">
    <location>
        <begin position="5"/>
        <end position="78"/>
    </location>
</feature>
<protein>
    <submittedName>
        <fullName evidence="4">RNA methyltransferase, TrmH family, group 3</fullName>
    </submittedName>
</protein>
<proteinExistence type="predicted"/>
<dbReference type="Proteomes" id="UP000011765">
    <property type="component" value="Chromosome"/>
</dbReference>
<dbReference type="Pfam" id="PF00588">
    <property type="entry name" value="SpoU_methylase"/>
    <property type="match status" value="1"/>
</dbReference>
<evidence type="ECO:0000313" key="4">
    <source>
        <dbReference type="EMBL" id="AEE14371.1"/>
    </source>
</evidence>
<dbReference type="InterPro" id="IPR029028">
    <property type="entry name" value="Alpha/beta_knot_MTases"/>
</dbReference>
<dbReference type="InterPro" id="IPR029064">
    <property type="entry name" value="Ribosomal_eL30-like_sf"/>
</dbReference>
<dbReference type="InterPro" id="IPR001537">
    <property type="entry name" value="SpoU_MeTrfase"/>
</dbReference>
<dbReference type="AlphaFoldDB" id="M1E5N3"/>